<name>K2P4P1_9FLAO</name>
<proteinExistence type="predicted"/>
<comment type="caution">
    <text evidence="1">The sequence shown here is derived from an EMBL/GenBank/DDBJ whole genome shotgun (WGS) entry which is preliminary data.</text>
</comment>
<reference evidence="1 2" key="1">
    <citation type="journal article" date="2012" name="J. Bacteriol.">
        <title>Genome Sequence of Galbibacter marinum Type Strain ck-I2-15.</title>
        <authorList>
            <person name="Lai Q."/>
            <person name="Li C."/>
            <person name="Shao Z."/>
        </authorList>
    </citation>
    <scope>NUCLEOTIDE SEQUENCE [LARGE SCALE GENOMIC DNA]</scope>
    <source>
        <strain evidence="2">ck-I2-15</strain>
    </source>
</reference>
<organism evidence="1 2">
    <name type="scientific">Galbibacter marinus</name>
    <dbReference type="NCBI Taxonomy" id="555500"/>
    <lineage>
        <taxon>Bacteria</taxon>
        <taxon>Pseudomonadati</taxon>
        <taxon>Bacteroidota</taxon>
        <taxon>Flavobacteriia</taxon>
        <taxon>Flavobacteriales</taxon>
        <taxon>Flavobacteriaceae</taxon>
        <taxon>Galbibacter</taxon>
    </lineage>
</organism>
<gene>
    <name evidence="1" type="ORF">I215_03605</name>
</gene>
<accession>K2P4P1</accession>
<dbReference type="PROSITE" id="PS51257">
    <property type="entry name" value="PROKAR_LIPOPROTEIN"/>
    <property type="match status" value="1"/>
</dbReference>
<dbReference type="AlphaFoldDB" id="K2P4P1"/>
<protein>
    <recommendedName>
        <fullName evidence="3">Lipoprotein</fullName>
    </recommendedName>
</protein>
<evidence type="ECO:0008006" key="3">
    <source>
        <dbReference type="Google" id="ProtNLM"/>
    </source>
</evidence>
<sequence length="129" mass="14487">MFLKYLTGLILVLLLSCSDDDQSKLLSFDELCTYTPKSEITTECEGEFLIHITDKEAQMRYSEQLGYYVRFSIQGSYDCEIIGVICQGVYEDSIGSTVRVSADVHQYATDALPMVAGVTKVSLNRFTIK</sequence>
<keyword evidence="2" id="KW-1185">Reference proteome</keyword>
<evidence type="ECO:0000313" key="2">
    <source>
        <dbReference type="Proteomes" id="UP000007364"/>
    </source>
</evidence>
<evidence type="ECO:0000313" key="1">
    <source>
        <dbReference type="EMBL" id="EKF55998.1"/>
    </source>
</evidence>
<dbReference type="RefSeq" id="WP_008990594.1">
    <property type="nucleotide sequence ID" value="NZ_AMSG01000003.1"/>
</dbReference>
<dbReference type="EMBL" id="AMSG01000003">
    <property type="protein sequence ID" value="EKF55998.1"/>
    <property type="molecule type" value="Genomic_DNA"/>
</dbReference>
<dbReference type="Proteomes" id="UP000007364">
    <property type="component" value="Unassembled WGS sequence"/>
</dbReference>